<evidence type="ECO:0000313" key="2">
    <source>
        <dbReference type="EMBL" id="RRK31130.1"/>
    </source>
</evidence>
<protein>
    <submittedName>
        <fullName evidence="2">RES domain-containing protein</fullName>
    </submittedName>
</protein>
<dbReference type="Proteomes" id="UP000274920">
    <property type="component" value="Unassembled WGS sequence"/>
</dbReference>
<dbReference type="InterPro" id="IPR014914">
    <property type="entry name" value="RES_dom"/>
</dbReference>
<dbReference type="EMBL" id="RHJS01000002">
    <property type="protein sequence ID" value="RRK31130.1"/>
    <property type="molecule type" value="Genomic_DNA"/>
</dbReference>
<dbReference type="AlphaFoldDB" id="A0A426DE77"/>
<organism evidence="2 3">
    <name type="scientific">Schaedlerella arabinosiphila</name>
    <dbReference type="NCBI Taxonomy" id="2044587"/>
    <lineage>
        <taxon>Bacteria</taxon>
        <taxon>Bacillati</taxon>
        <taxon>Bacillota</taxon>
        <taxon>Clostridia</taxon>
        <taxon>Lachnospirales</taxon>
        <taxon>Lachnospiraceae</taxon>
        <taxon>Schaedlerella</taxon>
    </lineage>
</organism>
<keyword evidence="3" id="KW-1185">Reference proteome</keyword>
<reference evidence="2" key="1">
    <citation type="submission" date="2018-10" db="EMBL/GenBank/DDBJ databases">
        <title>Schaedlerella arabinophila gen. nov. sp. nov., isolated from the mouse intestinal tract and comparative analysis with the genome of the closely related altered Schaedler flora strain ASF502.</title>
        <authorList>
            <person name="Miyake S."/>
            <person name="Soh M."/>
            <person name="Seedorf H."/>
        </authorList>
    </citation>
    <scope>NUCLEOTIDE SEQUENCE [LARGE SCALE GENOMIC DNA]</scope>
    <source>
        <strain evidence="2">DSM 106076</strain>
    </source>
</reference>
<evidence type="ECO:0000259" key="1">
    <source>
        <dbReference type="SMART" id="SM00953"/>
    </source>
</evidence>
<feature type="domain" description="RES" evidence="1">
    <location>
        <begin position="155"/>
        <end position="296"/>
    </location>
</feature>
<sequence length="320" mass="37536">MAGFMDDQSTEVVKEAKDWMLIIWMFLQKTTKIWRDFEKEIKYNNRFFPKGELLGELQRIQKYAVHEIKKGETFYRARLFSYPYEYYQKELKQITDAITKYYPNVKDKDAQFDLRDMSDVTFLFGAMSCLDIDNQPLCDELERIFRKKKRFWGYGAEQSDAPPKEKTSGGRANPRNISYLYIAEDVKTAILEVRPNVTQEVSVATVKITKDLRLFDFCYTDPSESEMGKSFDLGIISSAFSMPNFGDESNYYATQYVCEYIKEMGFDGIRFYSSLNPEGKNIVLFDTEADPLTKSKNYKITNSKGKRCKRNRIVKNDLLW</sequence>
<name>A0A426DE77_9FIRM</name>
<comment type="caution">
    <text evidence="2">The sequence shown here is derived from an EMBL/GenBank/DDBJ whole genome shotgun (WGS) entry which is preliminary data.</text>
</comment>
<dbReference type="SMART" id="SM00953">
    <property type="entry name" value="RES"/>
    <property type="match status" value="1"/>
</dbReference>
<accession>A0A426DE77</accession>
<evidence type="ECO:0000313" key="3">
    <source>
        <dbReference type="Proteomes" id="UP000274920"/>
    </source>
</evidence>
<dbReference type="Pfam" id="PF08808">
    <property type="entry name" value="RES"/>
    <property type="match status" value="1"/>
</dbReference>
<proteinExistence type="predicted"/>
<gene>
    <name evidence="2" type="ORF">EBB54_06910</name>
</gene>